<gene>
    <name evidence="1" type="ORF">CNEO2_640023</name>
</gene>
<name>A0AAD2DGM4_9CLOT</name>
<proteinExistence type="predicted"/>
<organism evidence="1 2">
    <name type="scientific">Clostridium neonatale</name>
    <dbReference type="NCBI Taxonomy" id="137838"/>
    <lineage>
        <taxon>Bacteria</taxon>
        <taxon>Bacillati</taxon>
        <taxon>Bacillota</taxon>
        <taxon>Clostridia</taxon>
        <taxon>Eubacteriales</taxon>
        <taxon>Clostridiaceae</taxon>
        <taxon>Clostridium</taxon>
    </lineage>
</organism>
<dbReference type="AlphaFoldDB" id="A0AAD2DGM4"/>
<reference evidence="1" key="1">
    <citation type="submission" date="2022-10" db="EMBL/GenBank/DDBJ databases">
        <authorList>
            <person name="Aires J."/>
            <person name="Mesa V."/>
        </authorList>
    </citation>
    <scope>NUCLEOTIDE SEQUENCE</scope>
    <source>
        <strain evidence="1">Clostridium neonatale JD116</strain>
    </source>
</reference>
<comment type="caution">
    <text evidence="1">The sequence shown here is derived from an EMBL/GenBank/DDBJ whole genome shotgun (WGS) entry which is preliminary data.</text>
</comment>
<dbReference type="EMBL" id="CAMTCP010000264">
    <property type="protein sequence ID" value="CAI3665531.1"/>
    <property type="molecule type" value="Genomic_DNA"/>
</dbReference>
<sequence length="46" mass="5662">MDEFFKINYKAYAIILQYNNYIKKKIDTYFRGKIVIKTKDFILGEY</sequence>
<evidence type="ECO:0000313" key="2">
    <source>
        <dbReference type="Proteomes" id="UP001189143"/>
    </source>
</evidence>
<accession>A0AAD2DGM4</accession>
<protein>
    <submittedName>
        <fullName evidence="1">Uncharacterized protein</fullName>
    </submittedName>
</protein>
<dbReference type="Proteomes" id="UP001189143">
    <property type="component" value="Unassembled WGS sequence"/>
</dbReference>
<evidence type="ECO:0000313" key="1">
    <source>
        <dbReference type="EMBL" id="CAI3665531.1"/>
    </source>
</evidence>